<dbReference type="Pfam" id="PF00903">
    <property type="entry name" value="Glyoxalase"/>
    <property type="match status" value="1"/>
</dbReference>
<reference evidence="2" key="2">
    <citation type="journal article" date="2021" name="Microbiome">
        <title>Successional dynamics and alternative stable states in a saline activated sludge microbial community over 9 years.</title>
        <authorList>
            <person name="Wang Y."/>
            <person name="Ye J."/>
            <person name="Ju F."/>
            <person name="Liu L."/>
            <person name="Boyd J.A."/>
            <person name="Deng Y."/>
            <person name="Parks D.H."/>
            <person name="Jiang X."/>
            <person name="Yin X."/>
            <person name="Woodcroft B.J."/>
            <person name="Tyson G.W."/>
            <person name="Hugenholtz P."/>
            <person name="Polz M.F."/>
            <person name="Zhang T."/>
        </authorList>
    </citation>
    <scope>NUCLEOTIDE SEQUENCE</scope>
    <source>
        <strain evidence="2">HKST-UBA01</strain>
    </source>
</reference>
<reference evidence="2" key="1">
    <citation type="submission" date="2020-04" db="EMBL/GenBank/DDBJ databases">
        <authorList>
            <person name="Zhang T."/>
        </authorList>
    </citation>
    <scope>NUCLEOTIDE SEQUENCE</scope>
    <source>
        <strain evidence="2">HKST-UBA01</strain>
    </source>
</reference>
<dbReference type="AlphaFoldDB" id="A0A956LY55"/>
<dbReference type="InterPro" id="IPR037523">
    <property type="entry name" value="VOC_core"/>
</dbReference>
<dbReference type="PROSITE" id="PS51819">
    <property type="entry name" value="VOC"/>
    <property type="match status" value="1"/>
</dbReference>
<dbReference type="InterPro" id="IPR004360">
    <property type="entry name" value="Glyas_Fos-R_dOase_dom"/>
</dbReference>
<dbReference type="EMBL" id="JAGQHR010000113">
    <property type="protein sequence ID" value="MCA9727127.1"/>
    <property type="molecule type" value="Genomic_DNA"/>
</dbReference>
<dbReference type="SUPFAM" id="SSF54593">
    <property type="entry name" value="Glyoxalase/Bleomycin resistance protein/Dihydroxybiphenyl dioxygenase"/>
    <property type="match status" value="1"/>
</dbReference>
<proteinExistence type="predicted"/>
<feature type="domain" description="VOC" evidence="1">
    <location>
        <begin position="4"/>
        <end position="113"/>
    </location>
</feature>
<sequence length="115" mass="12589">MKVELVKFIVLAQDMERALAFWEQAFGFRKRFGDEHWTELDTGQGTLALHGGHDGSLNRTGLSIQVDAIVDGVLAVRAAGGSIVHDPVSRPGEPIRLAEVEDTEGNRFSLVQYIG</sequence>
<accession>A0A956LY55</accession>
<dbReference type="Gene3D" id="3.10.180.10">
    <property type="entry name" value="2,3-Dihydroxybiphenyl 1,2-Dioxygenase, domain 1"/>
    <property type="match status" value="1"/>
</dbReference>
<protein>
    <recommendedName>
        <fullName evidence="1">VOC domain-containing protein</fullName>
    </recommendedName>
</protein>
<evidence type="ECO:0000313" key="3">
    <source>
        <dbReference type="Proteomes" id="UP000697710"/>
    </source>
</evidence>
<comment type="caution">
    <text evidence="2">The sequence shown here is derived from an EMBL/GenBank/DDBJ whole genome shotgun (WGS) entry which is preliminary data.</text>
</comment>
<organism evidence="2 3">
    <name type="scientific">Eiseniibacteriota bacterium</name>
    <dbReference type="NCBI Taxonomy" id="2212470"/>
    <lineage>
        <taxon>Bacteria</taxon>
        <taxon>Candidatus Eiseniibacteriota</taxon>
    </lineage>
</organism>
<dbReference type="Proteomes" id="UP000697710">
    <property type="component" value="Unassembled WGS sequence"/>
</dbReference>
<gene>
    <name evidence="2" type="ORF">KC729_05540</name>
</gene>
<dbReference type="InterPro" id="IPR029068">
    <property type="entry name" value="Glyas_Bleomycin-R_OHBP_Dase"/>
</dbReference>
<evidence type="ECO:0000259" key="1">
    <source>
        <dbReference type="PROSITE" id="PS51819"/>
    </source>
</evidence>
<name>A0A956LY55_UNCEI</name>
<evidence type="ECO:0000313" key="2">
    <source>
        <dbReference type="EMBL" id="MCA9727127.1"/>
    </source>
</evidence>